<evidence type="ECO:0000313" key="4">
    <source>
        <dbReference type="Proteomes" id="UP000281741"/>
    </source>
</evidence>
<dbReference type="SUPFAM" id="SSF54637">
    <property type="entry name" value="Thioesterase/thiol ester dehydrase-isomerase"/>
    <property type="match status" value="1"/>
</dbReference>
<dbReference type="OrthoDB" id="826697at2"/>
<keyword evidence="4" id="KW-1185">Reference proteome</keyword>
<organism evidence="1 3">
    <name type="scientific">Chryseobacterium shandongense</name>
    <dbReference type="NCBI Taxonomy" id="1493872"/>
    <lineage>
        <taxon>Bacteria</taxon>
        <taxon>Pseudomonadati</taxon>
        <taxon>Bacteroidota</taxon>
        <taxon>Flavobacteriia</taxon>
        <taxon>Flavobacteriales</taxon>
        <taxon>Weeksellaceae</taxon>
        <taxon>Chryseobacterium group</taxon>
        <taxon>Chryseobacterium</taxon>
    </lineage>
</organism>
<evidence type="ECO:0000313" key="1">
    <source>
        <dbReference type="EMBL" id="AZA87906.1"/>
    </source>
</evidence>
<dbReference type="Proteomes" id="UP000281741">
    <property type="component" value="Chromosome"/>
</dbReference>
<evidence type="ECO:0000313" key="3">
    <source>
        <dbReference type="Proteomes" id="UP000274073"/>
    </source>
</evidence>
<sequence length="150" mass="17133">MEIKEENIINIHNFLPHREPMLMADYILELTKEKVVTSFEIQQNNIFVHNNEFAEAGLIENLAQTCSSIFGQSFFENPDADIKVIGFITSIKKIEVFALPKVGDKIISKASLISQFGNICNIFCETFHNDQLLIRAEINLFIQEVKSENP</sequence>
<accession>A0A3G6MJZ0</accession>
<dbReference type="InterPro" id="IPR029069">
    <property type="entry name" value="HotDog_dom_sf"/>
</dbReference>
<dbReference type="RefSeq" id="WP_066437807.1">
    <property type="nucleotide sequence ID" value="NZ_CP033912.1"/>
</dbReference>
<dbReference type="KEGG" id="csha:EG350_01675"/>
<evidence type="ECO:0000313" key="2">
    <source>
        <dbReference type="EMBL" id="AZA96466.1"/>
    </source>
</evidence>
<proteinExistence type="predicted"/>
<dbReference type="Proteomes" id="UP000274073">
    <property type="component" value="Chromosome"/>
</dbReference>
<dbReference type="InterPro" id="IPR016776">
    <property type="entry name" value="ApeP-like_dehydratase"/>
</dbReference>
<dbReference type="Gene3D" id="3.10.129.10">
    <property type="entry name" value="Hotdog Thioesterase"/>
    <property type="match status" value="1"/>
</dbReference>
<name>A0A3G6MJZ0_9FLAO</name>
<dbReference type="EMBL" id="CP033915">
    <property type="protein sequence ID" value="AZA87906.1"/>
    <property type="molecule type" value="Genomic_DNA"/>
</dbReference>
<dbReference type="EMBL" id="CP033912">
    <property type="protein sequence ID" value="AZA96466.1"/>
    <property type="molecule type" value="Genomic_DNA"/>
</dbReference>
<dbReference type="Pfam" id="PF22817">
    <property type="entry name" value="ApeP-like"/>
    <property type="match status" value="1"/>
</dbReference>
<dbReference type="AlphaFoldDB" id="A0A3G6MJZ0"/>
<protein>
    <submittedName>
        <fullName evidence="1">ABC transporter permease</fullName>
    </submittedName>
</protein>
<reference evidence="3 4" key="1">
    <citation type="submission" date="2018-11" db="EMBL/GenBank/DDBJ databases">
        <title>Proposal to divide the Flavobacteriaceae and reorganize its genera based on Amino Acid Identity values calculated from whole genome sequences.</title>
        <authorList>
            <person name="Nicholson A.C."/>
            <person name="Gulvik C.A."/>
            <person name="Whitney A.M."/>
            <person name="Humrighouse B.W."/>
            <person name="Bell M."/>
            <person name="Holmes B."/>
            <person name="Steigerwalt A.G."/>
            <person name="Villarma A."/>
            <person name="Sheth M."/>
            <person name="Batra D."/>
            <person name="Pryor J."/>
            <person name="Bernardet J.-F."/>
            <person name="Hugo C."/>
            <person name="Kampfer P."/>
            <person name="Newman J."/>
            <person name="McQuiston J.R."/>
        </authorList>
    </citation>
    <scope>NUCLEOTIDE SEQUENCE [LARGE SCALE GENOMIC DNA]</scope>
    <source>
        <strain evidence="1 3">G0207</strain>
        <strain evidence="2 4">H5143</strain>
    </source>
</reference>
<gene>
    <name evidence="1" type="ORF">EG349_14400</name>
    <name evidence="2" type="ORF">EG353_13180</name>
</gene>